<feature type="compositionally biased region" description="Low complexity" evidence="9">
    <location>
        <begin position="1049"/>
        <end position="1065"/>
    </location>
</feature>
<dbReference type="EMBL" id="JAGTTL010000001">
    <property type="protein sequence ID" value="KAK6328305.1"/>
    <property type="molecule type" value="Genomic_DNA"/>
</dbReference>
<feature type="compositionally biased region" description="Basic and acidic residues" evidence="9">
    <location>
        <begin position="1066"/>
        <end position="1075"/>
    </location>
</feature>
<evidence type="ECO:0000256" key="2">
    <source>
        <dbReference type="ARBA" id="ARBA00022448"/>
    </source>
</evidence>
<dbReference type="InterPro" id="IPR031468">
    <property type="entry name" value="SMP_LBD"/>
</dbReference>
<evidence type="ECO:0000259" key="10">
    <source>
        <dbReference type="PROSITE" id="PS51847"/>
    </source>
</evidence>
<evidence type="ECO:0000256" key="3">
    <source>
        <dbReference type="ARBA" id="ARBA00022692"/>
    </source>
</evidence>
<keyword evidence="4" id="KW-0256">Endoplasmic reticulum</keyword>
<reference evidence="11 12" key="1">
    <citation type="submission" date="2021-04" db="EMBL/GenBank/DDBJ databases">
        <authorList>
            <person name="De Guttry C."/>
            <person name="Zahm M."/>
            <person name="Klopp C."/>
            <person name="Cabau C."/>
            <person name="Louis A."/>
            <person name="Berthelot C."/>
            <person name="Parey E."/>
            <person name="Roest Crollius H."/>
            <person name="Montfort J."/>
            <person name="Robinson-Rechavi M."/>
            <person name="Bucao C."/>
            <person name="Bouchez O."/>
            <person name="Gislard M."/>
            <person name="Lluch J."/>
            <person name="Milhes M."/>
            <person name="Lampietro C."/>
            <person name="Lopez Roques C."/>
            <person name="Donnadieu C."/>
            <person name="Braasch I."/>
            <person name="Desvignes T."/>
            <person name="Postlethwait J."/>
            <person name="Bobe J."/>
            <person name="Wedekind C."/>
            <person name="Guiguen Y."/>
        </authorList>
    </citation>
    <scope>NUCLEOTIDE SEQUENCE [LARGE SCALE GENOMIC DNA]</scope>
    <source>
        <strain evidence="11">Cs_M1</strain>
        <tissue evidence="11">Blood</tissue>
    </source>
</reference>
<keyword evidence="8" id="KW-0472">Membrane</keyword>
<comment type="subcellular location">
    <subcellularLocation>
        <location evidence="1">Endoplasmic reticulum membrane</location>
    </subcellularLocation>
</comment>
<dbReference type="PROSITE" id="PS51847">
    <property type="entry name" value="SMP"/>
    <property type="match status" value="1"/>
</dbReference>
<evidence type="ECO:0000256" key="5">
    <source>
        <dbReference type="ARBA" id="ARBA00022989"/>
    </source>
</evidence>
<evidence type="ECO:0000256" key="7">
    <source>
        <dbReference type="ARBA" id="ARBA00023121"/>
    </source>
</evidence>
<feature type="region of interest" description="Disordered" evidence="9">
    <location>
        <begin position="585"/>
        <end position="619"/>
    </location>
</feature>
<feature type="compositionally biased region" description="Polar residues" evidence="9">
    <location>
        <begin position="278"/>
        <end position="289"/>
    </location>
</feature>
<dbReference type="PANTHER" id="PTHR13466">
    <property type="entry name" value="TEX2 PROTEIN-RELATED"/>
    <property type="match status" value="1"/>
</dbReference>
<feature type="region of interest" description="Disordered" evidence="9">
    <location>
        <begin position="264"/>
        <end position="291"/>
    </location>
</feature>
<comment type="caution">
    <text evidence="11">The sequence shown here is derived from an EMBL/GenBank/DDBJ whole genome shotgun (WGS) entry which is preliminary data.</text>
</comment>
<sequence>MAEIGENGARGREGKDGGGGVGGHDPQSPAHCLSPAPPVRAHHGGLRRGIVIQLTGTEGEWDSLDDNELIFPLEHDYDDQTPYISLSKERHNSTEEENQHCLYSPLSPSSPESLGDSSILAPNFLSPSPATPTHRPLASLVKSLSTELELPQGSSLRPQPFLSLVKSISTEISRSEPKVSQSKSDSRLNLHLQWKNLTQPKGRSNGDSCTAPPSPVALSPSEGTKAAFFKMELEDTKRKFSEAMQEPMFSKPISMFSKIMGDEKENAAAVGSPKHQRATGTPSVGSPSSRGVCVGKMDSMEVGNTESPLRSAKRADGGSPPVFDLPCARHPRKGLPTRTCSVLDHHGNKLNYKTEELEICTYDDVMQVVALESHHHSRLRRLPGSLISSGPHCVVSQPTSPPPPPHMGLFCVAVLSYVYFILPLGPYMSGLAQGMAFGFLLGLLLIRLGTTRHTAQPHPHRGVQSLTEAVQQADAHSTKPDVLKSQGWMNEMFEYNPETYHLSLTHSVFATLEGHCLRLDYPRNNISRRATYDEKPPEAVVVSSRCFQLQHGKVFLLPSALARKRLWNLKYPICIELAVGEGVMEEEKGKVETPGEEQGGDRQTRPTATPKPADNLPTTLYLFGRTGREKEEWFHHFLSASMVMEKEKEQERPGRCVSRSDVPMVEEVSPSRRSQGSRGSSRMGSTEEDLPSPPSTPSIQPSRVGSPLLDYPTYMTRFLASEQPRPSLNSTETSPTNKVRCTCDFPEFPGEGQTDWVNALIGRIFLDFLREKYWADVVSRKIQKKLGRIRLPYFMNELTLTELDMGSCLPQITSASRPVVNSRGLWLELGVVYTSALQMTLETKINLSKLGKEGGLDTDSLTDTGSLGSRPVLSVLADSDEESSSAGSSDEEEVLLSEPQGIVGEKGTPPGAEGVSAGGGRTGKRILRFVDKIAKSKYFQKATENDFIKKKIEEMSNTPLLLAVEVQELSGTLAVNIPPPPTDRIWYSFCVPPKLDLCVRPKLGEREVTFFHVTEWIEKKLQDEFQKVFVLPNMDDIYLPLMHSGMDGPPAAQQPQQCPSQSSHHSSMESIERISQDNTATELD</sequence>
<feature type="region of interest" description="Disordered" evidence="9">
    <location>
        <begin position="1042"/>
        <end position="1084"/>
    </location>
</feature>
<feature type="region of interest" description="Disordered" evidence="9">
    <location>
        <begin position="1"/>
        <end position="43"/>
    </location>
</feature>
<evidence type="ECO:0000256" key="4">
    <source>
        <dbReference type="ARBA" id="ARBA00022824"/>
    </source>
</evidence>
<keyword evidence="2" id="KW-0813">Transport</keyword>
<feature type="compositionally biased region" description="Acidic residues" evidence="9">
    <location>
        <begin position="878"/>
        <end position="895"/>
    </location>
</feature>
<dbReference type="AlphaFoldDB" id="A0AAN8MBX3"/>
<keyword evidence="12" id="KW-1185">Reference proteome</keyword>
<feature type="compositionally biased region" description="Basic and acidic residues" evidence="9">
    <location>
        <begin position="645"/>
        <end position="654"/>
    </location>
</feature>
<dbReference type="CDD" id="cd21675">
    <property type="entry name" value="SMP_TEX2"/>
    <property type="match status" value="1"/>
</dbReference>
<gene>
    <name evidence="11" type="ORF">J4Q44_G00002830</name>
</gene>
<feature type="compositionally biased region" description="Basic and acidic residues" evidence="9">
    <location>
        <begin position="585"/>
        <end position="604"/>
    </location>
</feature>
<accession>A0AAN8MBX3</accession>
<feature type="region of interest" description="Disordered" evidence="9">
    <location>
        <begin position="645"/>
        <end position="706"/>
    </location>
</feature>
<evidence type="ECO:0000256" key="8">
    <source>
        <dbReference type="ARBA" id="ARBA00023136"/>
    </source>
</evidence>
<evidence type="ECO:0000256" key="1">
    <source>
        <dbReference type="ARBA" id="ARBA00004586"/>
    </source>
</evidence>
<organism evidence="11 12">
    <name type="scientific">Coregonus suidteri</name>
    <dbReference type="NCBI Taxonomy" id="861788"/>
    <lineage>
        <taxon>Eukaryota</taxon>
        <taxon>Metazoa</taxon>
        <taxon>Chordata</taxon>
        <taxon>Craniata</taxon>
        <taxon>Vertebrata</taxon>
        <taxon>Euteleostomi</taxon>
        <taxon>Actinopterygii</taxon>
        <taxon>Neopterygii</taxon>
        <taxon>Teleostei</taxon>
        <taxon>Protacanthopterygii</taxon>
        <taxon>Salmoniformes</taxon>
        <taxon>Salmonidae</taxon>
        <taxon>Coregoninae</taxon>
        <taxon>Coregonus</taxon>
    </lineage>
</organism>
<feature type="domain" description="SMP-LTD" evidence="10">
    <location>
        <begin position="750"/>
        <end position="1040"/>
    </location>
</feature>
<evidence type="ECO:0000256" key="6">
    <source>
        <dbReference type="ARBA" id="ARBA00023055"/>
    </source>
</evidence>
<keyword evidence="6" id="KW-0445">Lipid transport</keyword>
<feature type="region of interest" description="Disordered" evidence="9">
    <location>
        <begin position="197"/>
        <end position="221"/>
    </location>
</feature>
<keyword evidence="5" id="KW-1133">Transmembrane helix</keyword>
<dbReference type="GO" id="GO:0008289">
    <property type="term" value="F:lipid binding"/>
    <property type="evidence" value="ECO:0007669"/>
    <property type="project" value="UniProtKB-KW"/>
</dbReference>
<dbReference type="Proteomes" id="UP001356427">
    <property type="component" value="Unassembled WGS sequence"/>
</dbReference>
<name>A0AAN8MBX3_9TELE</name>
<dbReference type="GO" id="GO:0006869">
    <property type="term" value="P:lipid transport"/>
    <property type="evidence" value="ECO:0007669"/>
    <property type="project" value="UniProtKB-KW"/>
</dbReference>
<feature type="compositionally biased region" description="Polar residues" evidence="9">
    <location>
        <begin position="197"/>
        <end position="208"/>
    </location>
</feature>
<evidence type="ECO:0000256" key="9">
    <source>
        <dbReference type="SAM" id="MobiDB-lite"/>
    </source>
</evidence>
<feature type="compositionally biased region" description="Low complexity" evidence="9">
    <location>
        <begin position="671"/>
        <end position="684"/>
    </location>
</feature>
<protein>
    <recommendedName>
        <fullName evidence="10">SMP-LTD domain-containing protein</fullName>
    </recommendedName>
</protein>
<evidence type="ECO:0000313" key="12">
    <source>
        <dbReference type="Proteomes" id="UP001356427"/>
    </source>
</evidence>
<dbReference type="PANTHER" id="PTHR13466:SF4">
    <property type="entry name" value="SMP-LTD DOMAIN-CONTAINING PROTEIN"/>
    <property type="match status" value="1"/>
</dbReference>
<proteinExistence type="predicted"/>
<keyword evidence="3" id="KW-0812">Transmembrane</keyword>
<dbReference type="GO" id="GO:0005789">
    <property type="term" value="C:endoplasmic reticulum membrane"/>
    <property type="evidence" value="ECO:0007669"/>
    <property type="project" value="UniProtKB-SubCell"/>
</dbReference>
<evidence type="ECO:0000313" key="11">
    <source>
        <dbReference type="EMBL" id="KAK6328305.1"/>
    </source>
</evidence>
<feature type="region of interest" description="Disordered" evidence="9">
    <location>
        <begin position="878"/>
        <end position="919"/>
    </location>
</feature>
<keyword evidence="7" id="KW-0446">Lipid-binding</keyword>